<accession>A0A3Q4HA90</accession>
<comment type="subunit">
    <text evidence="19">Homodimer. Interacts with PTCD1.</text>
</comment>
<evidence type="ECO:0000256" key="18">
    <source>
        <dbReference type="ARBA" id="ARBA00046098"/>
    </source>
</evidence>
<evidence type="ECO:0000256" key="4">
    <source>
        <dbReference type="ARBA" id="ARBA00007823"/>
    </source>
</evidence>
<dbReference type="GeneTree" id="ENSGT00730000111191"/>
<comment type="function">
    <text evidence="18">Zinc phosphodiesterase, which displays mitochondrial tRNA 3'-processing endonuclease activity. Involved in tRNA maturation, by removing a 3'-trailer from precursor tRNA. Associates with mitochondrial DNA complexes at the nucleoids to initiate RNA processing and ribosome assembly.</text>
</comment>
<evidence type="ECO:0000256" key="15">
    <source>
        <dbReference type="ARBA" id="ARBA00030729"/>
    </source>
</evidence>
<evidence type="ECO:0000256" key="10">
    <source>
        <dbReference type="ARBA" id="ARBA00022759"/>
    </source>
</evidence>
<dbReference type="Pfam" id="PF13691">
    <property type="entry name" value="Lactamase_B_4"/>
    <property type="match status" value="1"/>
</dbReference>
<sequence length="191" mass="21771">MNRLHVRLWYFTSLFVNDRTLSAPVRCDSSLHRTAFQLFRTMATTTTNNKNNLPKKAKQKEPLRRVKTKENRSKRGDVHGPSTVYLQVVGAGSRDNAASVYVFSEFNRYLFNCGEGTQRLMQEHKLKAARLDNIFLTRLSWENVGGLSVAQAKELGLPVSSCLILVCTNDTLHETILVYKKLCSKKKDAKY</sequence>
<evidence type="ECO:0000256" key="14">
    <source>
        <dbReference type="ARBA" id="ARBA00030689"/>
    </source>
</evidence>
<dbReference type="GO" id="GO:1990180">
    <property type="term" value="P:mitochondrial tRNA 3'-end processing"/>
    <property type="evidence" value="ECO:0007669"/>
    <property type="project" value="TreeGrafter"/>
</dbReference>
<dbReference type="Proteomes" id="UP000261580">
    <property type="component" value="Unassembled WGS sequence"/>
</dbReference>
<dbReference type="Ensembl" id="ENSNBRT00000013841.1">
    <property type="protein sequence ID" value="ENSNBRP00000013467.1"/>
    <property type="gene ID" value="ENSNBRG00000010410.1"/>
</dbReference>
<evidence type="ECO:0000256" key="5">
    <source>
        <dbReference type="ARBA" id="ARBA00012477"/>
    </source>
</evidence>
<keyword evidence="12" id="KW-0862">Zinc</keyword>
<comment type="cofactor">
    <cofactor evidence="2">
        <name>Zn(2+)</name>
        <dbReference type="ChEBI" id="CHEBI:29105"/>
    </cofactor>
</comment>
<feature type="compositionally biased region" description="Basic and acidic residues" evidence="20">
    <location>
        <begin position="59"/>
        <end position="78"/>
    </location>
</feature>
<keyword evidence="23" id="KW-1185">Reference proteome</keyword>
<reference evidence="22" key="1">
    <citation type="submission" date="2025-08" db="UniProtKB">
        <authorList>
            <consortium name="Ensembl"/>
        </authorList>
    </citation>
    <scope>IDENTIFICATION</scope>
</reference>
<dbReference type="InterPro" id="IPR027794">
    <property type="entry name" value="tRNase_Z_dom"/>
</dbReference>
<evidence type="ECO:0000256" key="8">
    <source>
        <dbReference type="ARBA" id="ARBA00022722"/>
    </source>
</evidence>
<evidence type="ECO:0000259" key="21">
    <source>
        <dbReference type="Pfam" id="PF13691"/>
    </source>
</evidence>
<comment type="catalytic activity">
    <reaction evidence="1">
        <text>Endonucleolytic cleavage of RNA, removing extra 3' nucleotides from tRNA precursor, generating 3' termini of tRNAs. A 3'-hydroxy group is left at the tRNA terminus and a 5'-phosphoryl group is left at the trailer molecule.</text>
        <dbReference type="EC" id="3.1.26.11"/>
    </reaction>
</comment>
<dbReference type="PANTHER" id="PTHR12553:SF49">
    <property type="entry name" value="ZINC PHOSPHODIESTERASE ELAC PROTEIN 2"/>
    <property type="match status" value="1"/>
</dbReference>
<dbReference type="GO" id="GO:0005739">
    <property type="term" value="C:mitochondrion"/>
    <property type="evidence" value="ECO:0007669"/>
    <property type="project" value="TreeGrafter"/>
</dbReference>
<dbReference type="EC" id="3.1.26.11" evidence="5"/>
<evidence type="ECO:0000256" key="6">
    <source>
        <dbReference type="ARBA" id="ARBA00013357"/>
    </source>
</evidence>
<keyword evidence="8" id="KW-0540">Nuclease</keyword>
<evidence type="ECO:0000256" key="16">
    <source>
        <dbReference type="ARBA" id="ARBA00032104"/>
    </source>
</evidence>
<dbReference type="AlphaFoldDB" id="A0A3Q4HA90"/>
<evidence type="ECO:0000256" key="12">
    <source>
        <dbReference type="ARBA" id="ARBA00022833"/>
    </source>
</evidence>
<evidence type="ECO:0000313" key="23">
    <source>
        <dbReference type="Proteomes" id="UP000261580"/>
    </source>
</evidence>
<name>A0A3Q4HA90_NEOBR</name>
<dbReference type="InterPro" id="IPR036866">
    <property type="entry name" value="RibonucZ/Hydroxyglut_hydro"/>
</dbReference>
<keyword evidence="13" id="KW-0496">Mitochondrion</keyword>
<evidence type="ECO:0000256" key="13">
    <source>
        <dbReference type="ARBA" id="ARBA00023271"/>
    </source>
</evidence>
<dbReference type="PANTHER" id="PTHR12553">
    <property type="entry name" value="ZINC PHOSPHODIESTERASE ELAC PROTEIN 2"/>
    <property type="match status" value="1"/>
</dbReference>
<evidence type="ECO:0000256" key="11">
    <source>
        <dbReference type="ARBA" id="ARBA00022801"/>
    </source>
</evidence>
<evidence type="ECO:0000313" key="22">
    <source>
        <dbReference type="Ensembl" id="ENSNBRP00000013467.1"/>
    </source>
</evidence>
<dbReference type="InterPro" id="IPR047151">
    <property type="entry name" value="RNZ2-like"/>
</dbReference>
<keyword evidence="7" id="KW-0819">tRNA processing</keyword>
<reference evidence="22" key="2">
    <citation type="submission" date="2025-09" db="UniProtKB">
        <authorList>
            <consortium name="Ensembl"/>
        </authorList>
    </citation>
    <scope>IDENTIFICATION</scope>
</reference>
<dbReference type="SUPFAM" id="SSF56281">
    <property type="entry name" value="Metallo-hydrolase/oxidoreductase"/>
    <property type="match status" value="1"/>
</dbReference>
<proteinExistence type="inferred from homology"/>
<protein>
    <recommendedName>
        <fullName evidence="6">Zinc phosphodiesterase ELAC protein 2</fullName>
        <ecNumber evidence="5">3.1.26.11</ecNumber>
    </recommendedName>
    <alternativeName>
        <fullName evidence="17">ElaC homolog protein 2</fullName>
    </alternativeName>
    <alternativeName>
        <fullName evidence="15">Ribonuclease Z 2</fullName>
    </alternativeName>
    <alternativeName>
        <fullName evidence="16">tRNA 3 endonuclease 2</fullName>
    </alternativeName>
    <alternativeName>
        <fullName evidence="14">tRNase Z 2</fullName>
    </alternativeName>
</protein>
<dbReference type="Bgee" id="ENSNBRG00000010410">
    <property type="expression patterns" value="Expressed in testis and 7 other cell types or tissues"/>
</dbReference>
<organism evidence="22 23">
    <name type="scientific">Neolamprologus brichardi</name>
    <name type="common">Fairy cichlid</name>
    <name type="synonym">Lamprologus brichardi</name>
    <dbReference type="NCBI Taxonomy" id="32507"/>
    <lineage>
        <taxon>Eukaryota</taxon>
        <taxon>Metazoa</taxon>
        <taxon>Chordata</taxon>
        <taxon>Craniata</taxon>
        <taxon>Vertebrata</taxon>
        <taxon>Euteleostomi</taxon>
        <taxon>Actinopterygii</taxon>
        <taxon>Neopterygii</taxon>
        <taxon>Teleostei</taxon>
        <taxon>Neoteleostei</taxon>
        <taxon>Acanthomorphata</taxon>
        <taxon>Ovalentaria</taxon>
        <taxon>Cichlomorphae</taxon>
        <taxon>Cichliformes</taxon>
        <taxon>Cichlidae</taxon>
        <taxon>African cichlids</taxon>
        <taxon>Pseudocrenilabrinae</taxon>
        <taxon>Lamprologini</taxon>
        <taxon>Neolamprologus</taxon>
    </lineage>
</organism>
<keyword evidence="9" id="KW-0479">Metal-binding</keyword>
<dbReference type="Gene3D" id="3.60.15.10">
    <property type="entry name" value="Ribonuclease Z/Hydroxyacylglutathione hydrolase-like"/>
    <property type="match status" value="1"/>
</dbReference>
<dbReference type="GO" id="GO:0042781">
    <property type="term" value="F:3'-tRNA processing endoribonuclease activity"/>
    <property type="evidence" value="ECO:0007669"/>
    <property type="project" value="UniProtKB-EC"/>
</dbReference>
<keyword evidence="10" id="KW-0255">Endonuclease</keyword>
<comment type="similarity">
    <text evidence="4">Belongs to the RNase Z family.</text>
</comment>
<evidence type="ECO:0000256" key="17">
    <source>
        <dbReference type="ARBA" id="ARBA00032616"/>
    </source>
</evidence>
<dbReference type="GO" id="GO:0046872">
    <property type="term" value="F:metal ion binding"/>
    <property type="evidence" value="ECO:0007669"/>
    <property type="project" value="UniProtKB-KW"/>
</dbReference>
<keyword evidence="13" id="KW-1135">Mitochondrion nucleoid</keyword>
<evidence type="ECO:0000256" key="3">
    <source>
        <dbReference type="ARBA" id="ARBA00004436"/>
    </source>
</evidence>
<comment type="subcellular location">
    <subcellularLocation>
        <location evidence="3">Mitochondrion matrix</location>
        <location evidence="3">Mitochondrion nucleoid</location>
    </subcellularLocation>
</comment>
<feature type="domain" description="tRNase Z endonuclease" evidence="21">
    <location>
        <begin position="87"/>
        <end position="146"/>
    </location>
</feature>
<keyword evidence="11" id="KW-0378">Hydrolase</keyword>
<evidence type="ECO:0000256" key="7">
    <source>
        <dbReference type="ARBA" id="ARBA00022694"/>
    </source>
</evidence>
<evidence type="ECO:0000256" key="9">
    <source>
        <dbReference type="ARBA" id="ARBA00022723"/>
    </source>
</evidence>
<evidence type="ECO:0000256" key="1">
    <source>
        <dbReference type="ARBA" id="ARBA00000402"/>
    </source>
</evidence>
<feature type="region of interest" description="Disordered" evidence="20">
    <location>
        <begin position="47"/>
        <end position="79"/>
    </location>
</feature>
<evidence type="ECO:0000256" key="20">
    <source>
        <dbReference type="SAM" id="MobiDB-lite"/>
    </source>
</evidence>
<evidence type="ECO:0000256" key="2">
    <source>
        <dbReference type="ARBA" id="ARBA00001947"/>
    </source>
</evidence>
<evidence type="ECO:0000256" key="19">
    <source>
        <dbReference type="ARBA" id="ARBA00047136"/>
    </source>
</evidence>